<dbReference type="OrthoDB" id="2429280at2759"/>
<proteinExistence type="predicted"/>
<dbReference type="AlphaFoldDB" id="A0A9N9JA41"/>
<protein>
    <submittedName>
        <fullName evidence="1">9513_t:CDS:1</fullName>
    </submittedName>
</protein>
<evidence type="ECO:0000313" key="2">
    <source>
        <dbReference type="Proteomes" id="UP000789342"/>
    </source>
</evidence>
<gene>
    <name evidence="1" type="ORF">AMORRO_LOCUS16495</name>
</gene>
<sequence length="67" mass="7656">PDATAQQDFANWLLQLGEGRIPMVKKEENMIKLPIDIVLPSQDIQDLINFVYADLAALHNNFDYLIN</sequence>
<accession>A0A9N9JA41</accession>
<keyword evidence="2" id="KW-1185">Reference proteome</keyword>
<name>A0A9N9JA41_9GLOM</name>
<reference evidence="1" key="1">
    <citation type="submission" date="2021-06" db="EMBL/GenBank/DDBJ databases">
        <authorList>
            <person name="Kallberg Y."/>
            <person name="Tangrot J."/>
            <person name="Rosling A."/>
        </authorList>
    </citation>
    <scope>NUCLEOTIDE SEQUENCE</scope>
    <source>
        <strain evidence="1">CL551</strain>
    </source>
</reference>
<evidence type="ECO:0000313" key="1">
    <source>
        <dbReference type="EMBL" id="CAG8769458.1"/>
    </source>
</evidence>
<feature type="non-terminal residue" evidence="1">
    <location>
        <position position="1"/>
    </location>
</feature>
<dbReference type="Proteomes" id="UP000789342">
    <property type="component" value="Unassembled WGS sequence"/>
</dbReference>
<dbReference type="EMBL" id="CAJVPV010045596">
    <property type="protein sequence ID" value="CAG8769458.1"/>
    <property type="molecule type" value="Genomic_DNA"/>
</dbReference>
<comment type="caution">
    <text evidence="1">The sequence shown here is derived from an EMBL/GenBank/DDBJ whole genome shotgun (WGS) entry which is preliminary data.</text>
</comment>
<organism evidence="1 2">
    <name type="scientific">Acaulospora morrowiae</name>
    <dbReference type="NCBI Taxonomy" id="94023"/>
    <lineage>
        <taxon>Eukaryota</taxon>
        <taxon>Fungi</taxon>
        <taxon>Fungi incertae sedis</taxon>
        <taxon>Mucoromycota</taxon>
        <taxon>Glomeromycotina</taxon>
        <taxon>Glomeromycetes</taxon>
        <taxon>Diversisporales</taxon>
        <taxon>Acaulosporaceae</taxon>
        <taxon>Acaulospora</taxon>
    </lineage>
</organism>